<dbReference type="Pfam" id="PF06985">
    <property type="entry name" value="HET"/>
    <property type="match status" value="1"/>
</dbReference>
<proteinExistence type="predicted"/>
<dbReference type="InParanoid" id="B2WML7"/>
<evidence type="ECO:0000313" key="2">
    <source>
        <dbReference type="EMBL" id="EDU44277.1"/>
    </source>
</evidence>
<dbReference type="PANTHER" id="PTHR24148:SF73">
    <property type="entry name" value="HET DOMAIN PROTEIN (AFU_ORTHOLOGUE AFUA_8G01020)"/>
    <property type="match status" value="1"/>
</dbReference>
<evidence type="ECO:0000313" key="3">
    <source>
        <dbReference type="Proteomes" id="UP000001471"/>
    </source>
</evidence>
<dbReference type="PANTHER" id="PTHR24148">
    <property type="entry name" value="ANKYRIN REPEAT DOMAIN-CONTAINING PROTEIN 39 HOMOLOG-RELATED"/>
    <property type="match status" value="1"/>
</dbReference>
<sequence length="258" mass="29680">MANTTKITYDEVPLSFGSSTNFRLLTIEPCSDPNDEVYCNLHVRAMEEPPQYIALSYTWGEPSPTRMIMLNGRPFRVRQNLWDFLVQARSHNLTTMLWVDALCIDQSQVKERNHQVSMMENPHEDCSWSDPDRRRDEEILSKAVMRFLNYVKRHTASKRSSRKGNMGGVLIAFGPSMECSDSRDGLYALLSLIDPEETEALGLIPDYNKSTIEIFHDTWEAMMSMHIYYGYTGDLHDTRELVNGLAAALRLDIWSDEV</sequence>
<dbReference type="OrthoDB" id="194358at2759"/>
<gene>
    <name evidence="2" type="ORF">PTRG_11227</name>
</gene>
<accession>B2WML7</accession>
<name>B2WML7_PYRTR</name>
<dbReference type="GeneID" id="6349540"/>
<protein>
    <submittedName>
        <fullName evidence="2">HET domain containing protein</fullName>
    </submittedName>
</protein>
<dbReference type="KEGG" id="ptrr:6349540"/>
<dbReference type="EMBL" id="DS231630">
    <property type="protein sequence ID" value="EDU44277.1"/>
    <property type="molecule type" value="Genomic_DNA"/>
</dbReference>
<dbReference type="STRING" id="426418.B2WML7"/>
<dbReference type="Proteomes" id="UP000001471">
    <property type="component" value="Unassembled WGS sequence"/>
</dbReference>
<dbReference type="InterPro" id="IPR010730">
    <property type="entry name" value="HET"/>
</dbReference>
<dbReference type="AlphaFoldDB" id="B2WML7"/>
<feature type="domain" description="Heterokaryon incompatibility" evidence="1">
    <location>
        <begin position="52"/>
        <end position="121"/>
    </location>
</feature>
<reference evidence="3" key="1">
    <citation type="journal article" date="2013" name="G3 (Bethesda)">
        <title>Comparative genomics of a plant-pathogenic fungus, Pyrenophora tritici-repentis, reveals transduplication and the impact of repeat elements on pathogenicity and population divergence.</title>
        <authorList>
            <person name="Manning V.A."/>
            <person name="Pandelova I."/>
            <person name="Dhillon B."/>
            <person name="Wilhelm L.J."/>
            <person name="Goodwin S.B."/>
            <person name="Berlin A.M."/>
            <person name="Figueroa M."/>
            <person name="Freitag M."/>
            <person name="Hane J.K."/>
            <person name="Henrissat B."/>
            <person name="Holman W.H."/>
            <person name="Kodira C.D."/>
            <person name="Martin J."/>
            <person name="Oliver R.P."/>
            <person name="Robbertse B."/>
            <person name="Schackwitz W."/>
            <person name="Schwartz D.C."/>
            <person name="Spatafora J.W."/>
            <person name="Turgeon B.G."/>
            <person name="Yandava C."/>
            <person name="Young S."/>
            <person name="Zhou S."/>
            <person name="Zeng Q."/>
            <person name="Grigoriev I.V."/>
            <person name="Ma L.-J."/>
            <person name="Ciuffetti L.M."/>
        </authorList>
    </citation>
    <scope>NUCLEOTIDE SEQUENCE [LARGE SCALE GENOMIC DNA]</scope>
    <source>
        <strain evidence="3">Pt-1C-BFP</strain>
    </source>
</reference>
<dbReference type="InterPro" id="IPR052895">
    <property type="entry name" value="HetReg/Transcr_Mod"/>
</dbReference>
<dbReference type="HOGENOM" id="CLU_1078267_0_0_1"/>
<evidence type="ECO:0000259" key="1">
    <source>
        <dbReference type="Pfam" id="PF06985"/>
    </source>
</evidence>
<organism evidence="2 3">
    <name type="scientific">Pyrenophora tritici-repentis (strain Pt-1C-BFP)</name>
    <name type="common">Wheat tan spot fungus</name>
    <name type="synonym">Drechslera tritici-repentis</name>
    <dbReference type="NCBI Taxonomy" id="426418"/>
    <lineage>
        <taxon>Eukaryota</taxon>
        <taxon>Fungi</taxon>
        <taxon>Dikarya</taxon>
        <taxon>Ascomycota</taxon>
        <taxon>Pezizomycotina</taxon>
        <taxon>Dothideomycetes</taxon>
        <taxon>Pleosporomycetidae</taxon>
        <taxon>Pleosporales</taxon>
        <taxon>Pleosporineae</taxon>
        <taxon>Pleosporaceae</taxon>
        <taxon>Pyrenophora</taxon>
    </lineage>
</organism>